<feature type="compositionally biased region" description="Polar residues" evidence="1">
    <location>
        <begin position="509"/>
        <end position="520"/>
    </location>
</feature>
<feature type="region of interest" description="Disordered" evidence="1">
    <location>
        <begin position="224"/>
        <end position="258"/>
    </location>
</feature>
<dbReference type="Proteomes" id="UP000190744">
    <property type="component" value="Unassembled WGS sequence"/>
</dbReference>
<sequence length="1217" mass="134706">MGILGSRLVDQTNQLDGEYALVLNSQKNVHHSPGPEEADNESADNWLELQIFQWRAASPTLILKMAPASSGSSFKQELDQSTDALKFIFQLPAEYPGGRIGLLSNIQDLIADANLHGIVETHLGRQVITRILTKKRWSSQHEKEQSWTNAPKEYNCKAGWTQFSSQYFFKFRVNTGEAALLVVDRHADKYKSAVGQRKPPQQQLYFMQLMTLPVRVWMFVQHHRRPGSGDESEEHKSQFNQPHAKSCHDASPLDTEEKSSTGILGEFMELIKNSTQQAACRTTDTDENEEPGTGEHTSLDSQNPEKSVISPSEGETEKDGGMSDTPLNQSHAIACENLSMDTKYLTRSRRRQEQKKRKKAFLKAAREAHADAQPQNDKSNDERSTSTACGAAGQTPVFENVDLIEGDLRSPTSGGASFLTSRSQDSSIITTSPGNFHTPPLDPDAAFTREFDEESVPEHQISRVKSDSETASLPGDFRKSSQEGKYRISATLEVISMETINGAQREPDVQQSSVTATPTKPNLHPRVISPHLERESTSPTAKVEPVSGATSPLLVIGDKMKKRDSKAPNSRQDSTKNGDELEDERVATVQVEARQRELVRQEVSGITDQPMYPHAEPLSGPATPHQSLKKAQGQRRGGAITTLAKPLQSIDSGQAATASAEDRSSVSKSSTPRTTSCPLPAASPESAEIQPLSAAATSASHPQRDKPLSATPPTRRSRLHRKPVAKVGNPTQRVIPITPVPPAATPRLSTKEVETAGCAQTSASPTLAHVAKTPGSHAAVPAGCCHSGVSPSRTPGPMMAVVPARPRGSFVPSSTVAARYGAYNQSPAQGHQASTPAAEVSEGNPPTSPCHVLDNPHRPCDRDAYPTPPTQTTTGSSEVPVQGLRYKRKEKESGKFFWDLTYHSFQCAKEGCLKQCNMWDCQSVICPFCGPFSRVMYCGKEHLREDVKTHWLYCRQATMEEPCVDSSIAPDVKAGPPAIPCKNGWDSPERHRQAMWFTSARQEGDYFIFADWEDSIVCGFQPGEWQGRCSPRVALIVRFNDPAEKDRFRRILAVCLLESVEVQPLVAYMYRLLRDRLQTTNQWSSQLDLEIRNQIFWELRVFLDPELLGLRHACETEWNGQAPRHCRDPTCFSERRNLLGSLGWAQCFERLVSNEECSHWLLRAHRTTHPTVKSVYSRTRGEGFDDVVEEEKRLFRRGEGWDGAGTGPMEMEGREVC</sequence>
<feature type="compositionally biased region" description="Polar residues" evidence="1">
    <location>
        <begin position="295"/>
        <end position="305"/>
    </location>
</feature>
<evidence type="ECO:0000256" key="1">
    <source>
        <dbReference type="SAM" id="MobiDB-lite"/>
    </source>
</evidence>
<feature type="compositionally biased region" description="Basic residues" evidence="1">
    <location>
        <begin position="346"/>
        <end position="361"/>
    </location>
</feature>
<dbReference type="EMBL" id="LJBN01000099">
    <property type="protein sequence ID" value="OOQ90062.1"/>
    <property type="molecule type" value="Genomic_DNA"/>
</dbReference>
<feature type="region of interest" description="Disordered" evidence="1">
    <location>
        <begin position="343"/>
        <end position="394"/>
    </location>
</feature>
<evidence type="ECO:0000313" key="3">
    <source>
        <dbReference type="Proteomes" id="UP000190744"/>
    </source>
</evidence>
<feature type="region of interest" description="Disordered" evidence="1">
    <location>
        <begin position="274"/>
        <end position="328"/>
    </location>
</feature>
<accession>A0A1S9RX44</accession>
<proteinExistence type="predicted"/>
<feature type="compositionally biased region" description="Basic residues" evidence="1">
    <location>
        <begin position="715"/>
        <end position="724"/>
    </location>
</feature>
<comment type="caution">
    <text evidence="2">The sequence shown here is derived from an EMBL/GenBank/DDBJ whole genome shotgun (WGS) entry which is preliminary data.</text>
</comment>
<dbReference type="AlphaFoldDB" id="A0A1S9RX44"/>
<organism evidence="2 3">
    <name type="scientific">Penicillium brasilianum</name>
    <dbReference type="NCBI Taxonomy" id="104259"/>
    <lineage>
        <taxon>Eukaryota</taxon>
        <taxon>Fungi</taxon>
        <taxon>Dikarya</taxon>
        <taxon>Ascomycota</taxon>
        <taxon>Pezizomycotina</taxon>
        <taxon>Eurotiomycetes</taxon>
        <taxon>Eurotiomycetidae</taxon>
        <taxon>Eurotiales</taxon>
        <taxon>Aspergillaceae</taxon>
        <taxon>Penicillium</taxon>
    </lineage>
</organism>
<feature type="region of interest" description="Disordered" evidence="1">
    <location>
        <begin position="826"/>
        <end position="848"/>
    </location>
</feature>
<feature type="compositionally biased region" description="Basic and acidic residues" evidence="1">
    <location>
        <begin position="456"/>
        <end position="468"/>
    </location>
</feature>
<protein>
    <submittedName>
        <fullName evidence="2">Uncharacterized protein</fullName>
    </submittedName>
</protein>
<name>A0A1S9RX44_PENBI</name>
<feature type="region of interest" description="Disordered" evidence="1">
    <location>
        <begin position="454"/>
        <end position="479"/>
    </location>
</feature>
<feature type="compositionally biased region" description="Polar residues" evidence="1">
    <location>
        <begin position="666"/>
        <end position="677"/>
    </location>
</feature>
<feature type="compositionally biased region" description="Polar residues" evidence="1">
    <location>
        <begin position="826"/>
        <end position="835"/>
    </location>
</feature>
<evidence type="ECO:0000313" key="2">
    <source>
        <dbReference type="EMBL" id="OOQ90062.1"/>
    </source>
</evidence>
<reference evidence="3" key="1">
    <citation type="submission" date="2015-09" db="EMBL/GenBank/DDBJ databases">
        <authorList>
            <person name="Fill T.P."/>
            <person name="Baretta J.F."/>
            <person name="de Almeida L.G."/>
            <person name="Rocha M."/>
            <person name="de Souza D.H."/>
            <person name="Malavazi I."/>
            <person name="Cerdeira L.T."/>
            <person name="Hong H."/>
            <person name="Samborskyy M."/>
            <person name="de Vasconcelos A.T."/>
            <person name="Leadlay P."/>
            <person name="Rodrigues-Filho E."/>
        </authorList>
    </citation>
    <scope>NUCLEOTIDE SEQUENCE [LARGE SCALE GENOMIC DNA]</scope>
    <source>
        <strain evidence="3">LaBioMMi 136</strain>
    </source>
</reference>
<feature type="region of interest" description="Disordered" evidence="1">
    <location>
        <begin position="502"/>
        <end position="748"/>
    </location>
</feature>
<gene>
    <name evidence="2" type="ORF">PEBR_04979</name>
</gene>